<dbReference type="CDD" id="cd06257">
    <property type="entry name" value="DnaJ"/>
    <property type="match status" value="1"/>
</dbReference>
<dbReference type="PRINTS" id="PR00625">
    <property type="entry name" value="JDOMAIN"/>
</dbReference>
<dbReference type="SUPFAM" id="SSF46565">
    <property type="entry name" value="Chaperone J-domain"/>
    <property type="match status" value="1"/>
</dbReference>
<dbReference type="InterPro" id="IPR036869">
    <property type="entry name" value="J_dom_sf"/>
</dbReference>
<name>A0AB40AS11_DIOCR</name>
<feature type="compositionally biased region" description="Low complexity" evidence="6">
    <location>
        <begin position="1"/>
        <end position="16"/>
    </location>
</feature>
<dbReference type="Gene3D" id="1.10.287.110">
    <property type="entry name" value="DnaJ domain"/>
    <property type="match status" value="1"/>
</dbReference>
<feature type="compositionally biased region" description="Low complexity" evidence="6">
    <location>
        <begin position="38"/>
        <end position="47"/>
    </location>
</feature>
<evidence type="ECO:0000259" key="8">
    <source>
        <dbReference type="PROSITE" id="PS50076"/>
    </source>
</evidence>
<evidence type="ECO:0000256" key="7">
    <source>
        <dbReference type="SAM" id="Phobius"/>
    </source>
</evidence>
<dbReference type="Pfam" id="PF00226">
    <property type="entry name" value="DnaJ"/>
    <property type="match status" value="1"/>
</dbReference>
<accession>A0AB40AS11</accession>
<organism evidence="9 10">
    <name type="scientific">Dioscorea cayennensis subsp. rotundata</name>
    <name type="common">White Guinea yam</name>
    <name type="synonym">Dioscorea rotundata</name>
    <dbReference type="NCBI Taxonomy" id="55577"/>
    <lineage>
        <taxon>Eukaryota</taxon>
        <taxon>Viridiplantae</taxon>
        <taxon>Streptophyta</taxon>
        <taxon>Embryophyta</taxon>
        <taxon>Tracheophyta</taxon>
        <taxon>Spermatophyta</taxon>
        <taxon>Magnoliopsida</taxon>
        <taxon>Liliopsida</taxon>
        <taxon>Dioscoreales</taxon>
        <taxon>Dioscoreaceae</taxon>
        <taxon>Dioscorea</taxon>
    </lineage>
</organism>
<proteinExistence type="predicted"/>
<feature type="compositionally biased region" description="Low complexity" evidence="6">
    <location>
        <begin position="77"/>
        <end position="88"/>
    </location>
</feature>
<dbReference type="PROSITE" id="PS00636">
    <property type="entry name" value="DNAJ_1"/>
    <property type="match status" value="1"/>
</dbReference>
<evidence type="ECO:0000256" key="5">
    <source>
        <dbReference type="ARBA" id="ARBA00023186"/>
    </source>
</evidence>
<dbReference type="InterPro" id="IPR018253">
    <property type="entry name" value="DnaJ_domain_CS"/>
</dbReference>
<evidence type="ECO:0000256" key="4">
    <source>
        <dbReference type="ARBA" id="ARBA00023136"/>
    </source>
</evidence>
<keyword evidence="2 7" id="KW-0812">Transmembrane</keyword>
<dbReference type="GO" id="GO:0005783">
    <property type="term" value="C:endoplasmic reticulum"/>
    <property type="evidence" value="ECO:0007669"/>
    <property type="project" value="UniProtKB-ARBA"/>
</dbReference>
<evidence type="ECO:0000256" key="2">
    <source>
        <dbReference type="ARBA" id="ARBA00022692"/>
    </source>
</evidence>
<evidence type="ECO:0000256" key="6">
    <source>
        <dbReference type="SAM" id="MobiDB-lite"/>
    </source>
</evidence>
<dbReference type="GO" id="GO:0016020">
    <property type="term" value="C:membrane"/>
    <property type="evidence" value="ECO:0007669"/>
    <property type="project" value="UniProtKB-SubCell"/>
</dbReference>
<gene>
    <name evidence="10" type="primary">LOC120253302</name>
</gene>
<sequence length="249" mass="28776">MASTPSPSFSSTLPPLKTHTNSSKPKKPHRHLQLFAASSSSPTSEPSPKQPKRTPGVDTRIHWDNQEEGWLGKKSKPQNPKKSQTQTQTKQYLGEHFADLINNSSATHYQFLGVTPEADVEEIKAAYRKLSKEYHPDTTTLPLKTASEKFMRLREAYNVLSNETSRRFYDWTLAQEEESRREERMRMNLEDPYRQDIKNRVPVPDMVDRLGGKNMELSDQAYTALTIDIFIIFFCVCCFVYVAFFKEQY</sequence>
<evidence type="ECO:0000313" key="9">
    <source>
        <dbReference type="Proteomes" id="UP001515500"/>
    </source>
</evidence>
<feature type="transmembrane region" description="Helical" evidence="7">
    <location>
        <begin position="222"/>
        <end position="244"/>
    </location>
</feature>
<dbReference type="SMART" id="SM00271">
    <property type="entry name" value="DnaJ"/>
    <property type="match status" value="1"/>
</dbReference>
<dbReference type="PROSITE" id="PS50076">
    <property type="entry name" value="DNAJ_2"/>
    <property type="match status" value="1"/>
</dbReference>
<protein>
    <submittedName>
        <fullName evidence="10">NAD(P)H-quinone oxidoreductase subunit T, chloroplastic</fullName>
    </submittedName>
</protein>
<dbReference type="PANTHER" id="PTHR45283">
    <property type="entry name" value="NAD(P)H-QUINONE OXIDOREDUCTASE SUBUNIT T, CHLOROPLASTIC"/>
    <property type="match status" value="1"/>
</dbReference>
<dbReference type="InterPro" id="IPR044618">
    <property type="entry name" value="NdhT-like"/>
</dbReference>
<reference evidence="10" key="1">
    <citation type="submission" date="2025-08" db="UniProtKB">
        <authorList>
            <consortium name="RefSeq"/>
        </authorList>
    </citation>
    <scope>IDENTIFICATION</scope>
</reference>
<dbReference type="FunFam" id="1.10.287.110:FF:000087">
    <property type="entry name" value="DnaJ homolog subfamily C member 4"/>
    <property type="match status" value="1"/>
</dbReference>
<keyword evidence="4 7" id="KW-0472">Membrane</keyword>
<feature type="domain" description="J" evidence="8">
    <location>
        <begin position="107"/>
        <end position="173"/>
    </location>
</feature>
<evidence type="ECO:0000313" key="10">
    <source>
        <dbReference type="RefSeq" id="XP_039117583.1"/>
    </source>
</evidence>
<evidence type="ECO:0000256" key="1">
    <source>
        <dbReference type="ARBA" id="ARBA00004167"/>
    </source>
</evidence>
<dbReference type="Proteomes" id="UP001515500">
    <property type="component" value="Unplaced"/>
</dbReference>
<dbReference type="RefSeq" id="XP_039117583.1">
    <property type="nucleotide sequence ID" value="XM_039261649.1"/>
</dbReference>
<evidence type="ECO:0000256" key="3">
    <source>
        <dbReference type="ARBA" id="ARBA00022989"/>
    </source>
</evidence>
<keyword evidence="9" id="KW-1185">Reference proteome</keyword>
<dbReference type="GeneID" id="120253302"/>
<keyword evidence="5" id="KW-0143">Chaperone</keyword>
<keyword evidence="3 7" id="KW-1133">Transmembrane helix</keyword>
<feature type="region of interest" description="Disordered" evidence="6">
    <location>
        <begin position="1"/>
        <end position="88"/>
    </location>
</feature>
<dbReference type="PANTHER" id="PTHR45283:SF1">
    <property type="entry name" value="NAD(P)H-QUINONE OXIDOREDUCTASE SUBUNIT T, CHLOROPLASTIC"/>
    <property type="match status" value="1"/>
</dbReference>
<dbReference type="AlphaFoldDB" id="A0AB40AS11"/>
<dbReference type="InterPro" id="IPR001623">
    <property type="entry name" value="DnaJ_domain"/>
</dbReference>
<comment type="subcellular location">
    <subcellularLocation>
        <location evidence="1">Membrane</location>
        <topology evidence="1">Single-pass membrane protein</topology>
    </subcellularLocation>
</comment>